<reference evidence="1" key="1">
    <citation type="submission" date="2022-10" db="EMBL/GenBank/DDBJ databases">
        <title>Completed Genome Sequence of two octocoral isolated bacterium, Endozoicomonas euniceicola EF212T and Endozoicomonas gorgoniicola PS125T.</title>
        <authorList>
            <person name="Chiou Y.-J."/>
            <person name="Chen Y.-H."/>
        </authorList>
    </citation>
    <scope>NUCLEOTIDE SEQUENCE</scope>
    <source>
        <strain evidence="1">EF212</strain>
    </source>
</reference>
<dbReference type="RefSeq" id="WP_262600095.1">
    <property type="nucleotide sequence ID" value="NZ_CP103300.1"/>
</dbReference>
<proteinExistence type="predicted"/>
<keyword evidence="2" id="KW-1185">Reference proteome</keyword>
<sequence length="285" mass="31663">MKLLFSGVLFWLLIAFSHLVLANACDEIIITIDGSPVLLIKPVSQGIIVRRAQPGDLDSEQQASGSCVATISNELSRNPETELTINGLGGFSMTSLYNFIEAMGDRTVCITGESRLIQYRVADSRDRTGCYRNAWTEVGRTDIGDWYQLFSDSESFVRGADTLVESPEQFFQNVHSLVSSGNSGEFSVNPLSLFFNREWLQQFTQFLQGGSLSNGYYHLDLRALYFRTDWTVYLTEPGIAYRVMQLGRALYLNIVNTSAQTLRVVNPGDGNAQPLASNAVQETPI</sequence>
<dbReference type="Proteomes" id="UP001163255">
    <property type="component" value="Chromosome"/>
</dbReference>
<protein>
    <submittedName>
        <fullName evidence="1">Uncharacterized protein</fullName>
    </submittedName>
</protein>
<dbReference type="EMBL" id="CP103300">
    <property type="protein sequence ID" value="UYM17493.1"/>
    <property type="molecule type" value="Genomic_DNA"/>
</dbReference>
<evidence type="ECO:0000313" key="1">
    <source>
        <dbReference type="EMBL" id="UYM17493.1"/>
    </source>
</evidence>
<evidence type="ECO:0000313" key="2">
    <source>
        <dbReference type="Proteomes" id="UP001163255"/>
    </source>
</evidence>
<name>A0ABY6GXI2_9GAMM</name>
<accession>A0ABY6GXI2</accession>
<organism evidence="1 2">
    <name type="scientific">Endozoicomonas euniceicola</name>
    <dbReference type="NCBI Taxonomy" id="1234143"/>
    <lineage>
        <taxon>Bacteria</taxon>
        <taxon>Pseudomonadati</taxon>
        <taxon>Pseudomonadota</taxon>
        <taxon>Gammaproteobacteria</taxon>
        <taxon>Oceanospirillales</taxon>
        <taxon>Endozoicomonadaceae</taxon>
        <taxon>Endozoicomonas</taxon>
    </lineage>
</organism>
<gene>
    <name evidence="1" type="ORF">NX720_06120</name>
</gene>